<dbReference type="Proteomes" id="UP000252519">
    <property type="component" value="Unassembled WGS sequence"/>
</dbReference>
<evidence type="ECO:0000313" key="3">
    <source>
        <dbReference type="EMBL" id="RCN43757.1"/>
    </source>
</evidence>
<feature type="compositionally biased region" description="Polar residues" evidence="1">
    <location>
        <begin position="1"/>
        <end position="10"/>
    </location>
</feature>
<accession>A0A368GLI4</accession>
<keyword evidence="4" id="KW-1185">Reference proteome</keyword>
<feature type="transmembrane region" description="Helical" evidence="2">
    <location>
        <begin position="32"/>
        <end position="53"/>
    </location>
</feature>
<sequence>LGRYPQSSQEDPLGTLIIQEHGHPEAKRRRSLSLSCILILLYLLCVTVSYLVYSQKKFTRRLSLRLSKAHDSTSYNEDKDVDLTPPVDKGEDSK</sequence>
<keyword evidence="2" id="KW-0812">Transmembrane</keyword>
<protein>
    <submittedName>
        <fullName evidence="3">Uncharacterized protein</fullName>
    </submittedName>
</protein>
<evidence type="ECO:0000313" key="4">
    <source>
        <dbReference type="Proteomes" id="UP000252519"/>
    </source>
</evidence>
<keyword evidence="2" id="KW-0472">Membrane</keyword>
<proteinExistence type="predicted"/>
<organism evidence="3 4">
    <name type="scientific">Ancylostoma caninum</name>
    <name type="common">Dog hookworm</name>
    <dbReference type="NCBI Taxonomy" id="29170"/>
    <lineage>
        <taxon>Eukaryota</taxon>
        <taxon>Metazoa</taxon>
        <taxon>Ecdysozoa</taxon>
        <taxon>Nematoda</taxon>
        <taxon>Chromadorea</taxon>
        <taxon>Rhabditida</taxon>
        <taxon>Rhabditina</taxon>
        <taxon>Rhabditomorpha</taxon>
        <taxon>Strongyloidea</taxon>
        <taxon>Ancylostomatidae</taxon>
        <taxon>Ancylostomatinae</taxon>
        <taxon>Ancylostoma</taxon>
    </lineage>
</organism>
<name>A0A368GLI4_ANCCA</name>
<evidence type="ECO:0000256" key="1">
    <source>
        <dbReference type="SAM" id="MobiDB-lite"/>
    </source>
</evidence>
<evidence type="ECO:0000256" key="2">
    <source>
        <dbReference type="SAM" id="Phobius"/>
    </source>
</evidence>
<gene>
    <name evidence="3" type="ORF">ANCCAN_10229</name>
</gene>
<comment type="caution">
    <text evidence="3">The sequence shown here is derived from an EMBL/GenBank/DDBJ whole genome shotgun (WGS) entry which is preliminary data.</text>
</comment>
<reference evidence="3 4" key="1">
    <citation type="submission" date="2014-10" db="EMBL/GenBank/DDBJ databases">
        <title>Draft genome of the hookworm Ancylostoma caninum.</title>
        <authorList>
            <person name="Mitreva M."/>
        </authorList>
    </citation>
    <scope>NUCLEOTIDE SEQUENCE [LARGE SCALE GENOMIC DNA]</scope>
    <source>
        <strain evidence="3 4">Baltimore</strain>
    </source>
</reference>
<dbReference type="EMBL" id="JOJR01000147">
    <property type="protein sequence ID" value="RCN43757.1"/>
    <property type="molecule type" value="Genomic_DNA"/>
</dbReference>
<feature type="non-terminal residue" evidence="3">
    <location>
        <position position="1"/>
    </location>
</feature>
<feature type="region of interest" description="Disordered" evidence="1">
    <location>
        <begin position="68"/>
        <end position="94"/>
    </location>
</feature>
<keyword evidence="2" id="KW-1133">Transmembrane helix</keyword>
<dbReference type="AlphaFoldDB" id="A0A368GLI4"/>
<feature type="region of interest" description="Disordered" evidence="1">
    <location>
        <begin position="1"/>
        <end position="27"/>
    </location>
</feature>